<evidence type="ECO:0000256" key="2">
    <source>
        <dbReference type="ARBA" id="ARBA00012281"/>
    </source>
</evidence>
<evidence type="ECO:0000313" key="9">
    <source>
        <dbReference type="Proteomes" id="UP000749646"/>
    </source>
</evidence>
<dbReference type="EC" id="1.2.4.1" evidence="2"/>
<feature type="coiled-coil region" evidence="6">
    <location>
        <begin position="513"/>
        <end position="540"/>
    </location>
</feature>
<proteinExistence type="predicted"/>
<protein>
    <recommendedName>
        <fullName evidence="5">Pyruvate dehydrogenase E1 component subunit alpha, mitochondrial</fullName>
        <ecNumber evidence="2">1.2.4.1</ecNumber>
    </recommendedName>
</protein>
<dbReference type="InterPro" id="IPR050642">
    <property type="entry name" value="PDH_E1_Alpha_Subunit"/>
</dbReference>
<dbReference type="PANTHER" id="PTHR11516">
    <property type="entry name" value="PYRUVATE DEHYDROGENASE E1 COMPONENT, ALPHA SUBUNIT BACTERIAL AND ORGANELLAR"/>
    <property type="match status" value="1"/>
</dbReference>
<evidence type="ECO:0000256" key="3">
    <source>
        <dbReference type="ARBA" id="ARBA00023002"/>
    </source>
</evidence>
<feature type="non-terminal residue" evidence="8">
    <location>
        <position position="545"/>
    </location>
</feature>
<keyword evidence="6" id="KW-0175">Coiled coil</keyword>
<evidence type="ECO:0000256" key="5">
    <source>
        <dbReference type="ARBA" id="ARBA00072290"/>
    </source>
</evidence>
<feature type="domain" description="Dehydrogenase E1 component" evidence="7">
    <location>
        <begin position="80"/>
        <end position="310"/>
    </location>
</feature>
<evidence type="ECO:0000313" key="8">
    <source>
        <dbReference type="EMBL" id="KAF9997728.1"/>
    </source>
</evidence>
<dbReference type="InterPro" id="IPR001017">
    <property type="entry name" value="DH_E1"/>
</dbReference>
<dbReference type="Pfam" id="PF00676">
    <property type="entry name" value="E1_dh"/>
    <property type="match status" value="1"/>
</dbReference>
<dbReference type="OrthoDB" id="10256198at2759"/>
<sequence length="545" mass="61701">AVRSFASTAAVRSVSIDLPTSSFETYNCEPPSLEVSLEKETLLDMYKGMVTIRRMETTADGLYKSGLIRGFCHLYTGQKTRGGSIHSIFAELLGKKTGISQGKGGSMHMFTPNFFGGHGIVGAGVPIGAGVAFMQKYNEEKGATFTLYGDGAANQGQVFETFNMAKLWNLPCIFICENNQYGMGTSAERASASTDYYKRAQYIPGIRVNGMDVVAVYQAINFAREWVGATKGPLVLDMETYHSMSDPGTSYRKREEIQKVRADNDPITGLKERLLKLKIITEDDVKAIDKAARAEVDKAAEQAKADPQDDLESLWDHVYVKGSEPTSLRGREPGERHRFSRTRIYSPMDEHSDDLHQEGCTYNHCEKQLPLEEIRSKDLKDEQNHAYKNISRDMKDHYGRYHKNNPVKFEHPINNINRSVEVYRDSEANWDYVCVCRRFYRDRSSVRGHFKDCDYFKQVAPFIATRIPTGTITIPLPFTVAPPLKAKRRKNNLDELAHLDMHADILRSTTSQVQQLLSKVAEQDVTIQQLQQQLQHIERRLSARE</sequence>
<gene>
    <name evidence="8" type="primary">PDA1</name>
    <name evidence="8" type="ORF">BGZ65_006699</name>
</gene>
<evidence type="ECO:0000259" key="7">
    <source>
        <dbReference type="Pfam" id="PF00676"/>
    </source>
</evidence>
<dbReference type="AlphaFoldDB" id="A0A9P6MG39"/>
<reference evidence="8" key="1">
    <citation type="journal article" date="2020" name="Fungal Divers.">
        <title>Resolving the Mortierellaceae phylogeny through synthesis of multi-gene phylogenetics and phylogenomics.</title>
        <authorList>
            <person name="Vandepol N."/>
            <person name="Liber J."/>
            <person name="Desiro A."/>
            <person name="Na H."/>
            <person name="Kennedy M."/>
            <person name="Barry K."/>
            <person name="Grigoriev I.V."/>
            <person name="Miller A.N."/>
            <person name="O'Donnell K."/>
            <person name="Stajich J.E."/>
            <person name="Bonito G."/>
        </authorList>
    </citation>
    <scope>NUCLEOTIDE SEQUENCE</scope>
    <source>
        <strain evidence="8">MES-2147</strain>
    </source>
</reference>
<dbReference type="GO" id="GO:0006086">
    <property type="term" value="P:pyruvate decarboxylation to acetyl-CoA"/>
    <property type="evidence" value="ECO:0007669"/>
    <property type="project" value="TreeGrafter"/>
</dbReference>
<comment type="cofactor">
    <cofactor evidence="1">
        <name>thiamine diphosphate</name>
        <dbReference type="ChEBI" id="CHEBI:58937"/>
    </cofactor>
</comment>
<dbReference type="Proteomes" id="UP000749646">
    <property type="component" value="Unassembled WGS sequence"/>
</dbReference>
<dbReference type="FunFam" id="3.40.50.970:FF:000013">
    <property type="entry name" value="Pyruvate dehydrogenase E1 component subunit alpha"/>
    <property type="match status" value="1"/>
</dbReference>
<dbReference type="Gene3D" id="3.40.50.970">
    <property type="match status" value="1"/>
</dbReference>
<organism evidence="8 9">
    <name type="scientific">Modicella reniformis</name>
    <dbReference type="NCBI Taxonomy" id="1440133"/>
    <lineage>
        <taxon>Eukaryota</taxon>
        <taxon>Fungi</taxon>
        <taxon>Fungi incertae sedis</taxon>
        <taxon>Mucoromycota</taxon>
        <taxon>Mortierellomycotina</taxon>
        <taxon>Mortierellomycetes</taxon>
        <taxon>Mortierellales</taxon>
        <taxon>Mortierellaceae</taxon>
        <taxon>Modicella</taxon>
    </lineage>
</organism>
<dbReference type="SUPFAM" id="SSF52518">
    <property type="entry name" value="Thiamin diphosphate-binding fold (THDP-binding)"/>
    <property type="match status" value="1"/>
</dbReference>
<comment type="caution">
    <text evidence="8">The sequence shown here is derived from an EMBL/GenBank/DDBJ whole genome shotgun (WGS) entry which is preliminary data.</text>
</comment>
<keyword evidence="9" id="KW-1185">Reference proteome</keyword>
<dbReference type="PANTHER" id="PTHR11516:SF60">
    <property type="entry name" value="PYRUVATE DEHYDROGENASE E1 COMPONENT SUBUNIT ALPHA"/>
    <property type="match status" value="1"/>
</dbReference>
<evidence type="ECO:0000256" key="6">
    <source>
        <dbReference type="SAM" id="Coils"/>
    </source>
</evidence>
<keyword evidence="4" id="KW-0786">Thiamine pyrophosphate</keyword>
<evidence type="ECO:0000256" key="4">
    <source>
        <dbReference type="ARBA" id="ARBA00023052"/>
    </source>
</evidence>
<name>A0A9P6MG39_9FUNG</name>
<keyword evidence="8" id="KW-0670">Pyruvate</keyword>
<accession>A0A9P6MG39</accession>
<evidence type="ECO:0000256" key="1">
    <source>
        <dbReference type="ARBA" id="ARBA00001964"/>
    </source>
</evidence>
<keyword evidence="3" id="KW-0560">Oxidoreductase</keyword>
<dbReference type="InterPro" id="IPR029061">
    <property type="entry name" value="THDP-binding"/>
</dbReference>
<dbReference type="EMBL" id="JAAAHW010000957">
    <property type="protein sequence ID" value="KAF9997728.1"/>
    <property type="molecule type" value="Genomic_DNA"/>
</dbReference>
<dbReference type="CDD" id="cd02000">
    <property type="entry name" value="TPP_E1_PDC_ADC_BCADC"/>
    <property type="match status" value="1"/>
</dbReference>
<dbReference type="GO" id="GO:0004739">
    <property type="term" value="F:pyruvate dehydrogenase (acetyl-transferring) activity"/>
    <property type="evidence" value="ECO:0007669"/>
    <property type="project" value="UniProtKB-EC"/>
</dbReference>